<dbReference type="GO" id="GO:0005634">
    <property type="term" value="C:nucleus"/>
    <property type="evidence" value="ECO:0007669"/>
    <property type="project" value="EnsemblFungi"/>
</dbReference>
<dbReference type="FunFam" id="3.30.200.20:FF:001008">
    <property type="entry name" value="Serine/threonine-protein kinase cek1"/>
    <property type="match status" value="1"/>
</dbReference>
<evidence type="ECO:0000256" key="10">
    <source>
        <dbReference type="PROSITE-ProRule" id="PRU00169"/>
    </source>
</evidence>
<organism evidence="15 16">
    <name type="scientific">Scheffersomyces stipitis (strain ATCC 58785 / CBS 6054 / NBRC 10063 / NRRL Y-11545)</name>
    <name type="common">Yeast</name>
    <name type="synonym">Pichia stipitis</name>
    <dbReference type="NCBI Taxonomy" id="322104"/>
    <lineage>
        <taxon>Eukaryota</taxon>
        <taxon>Fungi</taxon>
        <taxon>Dikarya</taxon>
        <taxon>Ascomycota</taxon>
        <taxon>Saccharomycotina</taxon>
        <taxon>Pichiomycetes</taxon>
        <taxon>Debaryomycetaceae</taxon>
        <taxon>Scheffersomyces</taxon>
    </lineage>
</organism>
<evidence type="ECO:0000256" key="8">
    <source>
        <dbReference type="ARBA" id="ARBA00047899"/>
    </source>
</evidence>
<evidence type="ECO:0000256" key="3">
    <source>
        <dbReference type="ARBA" id="ARBA00022553"/>
    </source>
</evidence>
<evidence type="ECO:0000256" key="5">
    <source>
        <dbReference type="ARBA" id="ARBA00022741"/>
    </source>
</evidence>
<dbReference type="InterPro" id="IPR011009">
    <property type="entry name" value="Kinase-like_dom_sf"/>
</dbReference>
<dbReference type="GO" id="GO:0051321">
    <property type="term" value="P:meiotic cell cycle"/>
    <property type="evidence" value="ECO:0007669"/>
    <property type="project" value="EnsemblFungi"/>
</dbReference>
<dbReference type="SUPFAM" id="SSF56112">
    <property type="entry name" value="Protein kinase-like (PK-like)"/>
    <property type="match status" value="1"/>
</dbReference>
<dbReference type="Gene3D" id="3.40.50.2300">
    <property type="match status" value="1"/>
</dbReference>
<dbReference type="GO" id="GO:0005524">
    <property type="term" value="F:ATP binding"/>
    <property type="evidence" value="ECO:0007669"/>
    <property type="project" value="UniProtKB-KW"/>
</dbReference>
<dbReference type="STRING" id="322104.A3LSE9"/>
<dbReference type="Pfam" id="PF00072">
    <property type="entry name" value="Response_reg"/>
    <property type="match status" value="1"/>
</dbReference>
<dbReference type="GO" id="GO:0036180">
    <property type="term" value="P:filamentous growth of a population of unicellular organisms in response to biotic stimulus"/>
    <property type="evidence" value="ECO:0007669"/>
    <property type="project" value="UniProtKB-ARBA"/>
</dbReference>
<dbReference type="GO" id="GO:0045944">
    <property type="term" value="P:positive regulation of transcription by RNA polymerase II"/>
    <property type="evidence" value="ECO:0007669"/>
    <property type="project" value="EnsemblFungi"/>
</dbReference>
<name>A3LSE9_PICST</name>
<dbReference type="InterPro" id="IPR000961">
    <property type="entry name" value="AGC-kinase_C"/>
</dbReference>
<dbReference type="GeneID" id="4838301"/>
<dbReference type="HOGENOM" id="CLU_000709_4_1_1"/>
<dbReference type="InterPro" id="IPR001789">
    <property type="entry name" value="Sig_transdc_resp-reg_receiver"/>
</dbReference>
<dbReference type="Gene3D" id="3.30.200.20">
    <property type="entry name" value="Phosphorylase Kinase, domain 1"/>
    <property type="match status" value="2"/>
</dbReference>
<keyword evidence="4" id="KW-0808">Transferase</keyword>
<dbReference type="PROSITE" id="PS50110">
    <property type="entry name" value="RESPONSE_REGULATORY"/>
    <property type="match status" value="1"/>
</dbReference>
<evidence type="ECO:0000313" key="15">
    <source>
        <dbReference type="EMBL" id="ABN65891.2"/>
    </source>
</evidence>
<dbReference type="InterPro" id="IPR008271">
    <property type="entry name" value="Ser/Thr_kinase_AS"/>
</dbReference>
<dbReference type="PROSITE" id="PS50011">
    <property type="entry name" value="PROTEIN_KINASE_DOM"/>
    <property type="match status" value="1"/>
</dbReference>
<dbReference type="GO" id="GO:0034605">
    <property type="term" value="P:cellular response to heat"/>
    <property type="evidence" value="ECO:0007669"/>
    <property type="project" value="EnsemblFungi"/>
</dbReference>
<keyword evidence="5" id="KW-0547">Nucleotide-binding</keyword>
<gene>
    <name evidence="15" type="ORF">PICST_88182</name>
</gene>
<feature type="region of interest" description="Disordered" evidence="11">
    <location>
        <begin position="38"/>
        <end position="64"/>
    </location>
</feature>
<accession>A3LSE9</accession>
<keyword evidence="7" id="KW-0067">ATP-binding</keyword>
<dbReference type="OrthoDB" id="162894at2759"/>
<evidence type="ECO:0000259" key="12">
    <source>
        <dbReference type="PROSITE" id="PS50011"/>
    </source>
</evidence>
<dbReference type="PROSITE" id="PS00108">
    <property type="entry name" value="PROTEIN_KINASE_ST"/>
    <property type="match status" value="1"/>
</dbReference>
<dbReference type="SMART" id="SM00448">
    <property type="entry name" value="REC"/>
    <property type="match status" value="1"/>
</dbReference>
<dbReference type="InterPro" id="IPR050236">
    <property type="entry name" value="Ser_Thr_kinase_AGC"/>
</dbReference>
<evidence type="ECO:0000256" key="4">
    <source>
        <dbReference type="ARBA" id="ARBA00022679"/>
    </source>
</evidence>
<dbReference type="GO" id="GO:0004674">
    <property type="term" value="F:protein serine/threonine kinase activity"/>
    <property type="evidence" value="ECO:0007669"/>
    <property type="project" value="UniProtKB-KW"/>
</dbReference>
<comment type="caution">
    <text evidence="10">Lacks conserved residue(s) required for the propagation of feature annotation.</text>
</comment>
<dbReference type="GO" id="GO:0070301">
    <property type="term" value="P:cellular response to hydrogen peroxide"/>
    <property type="evidence" value="ECO:0007669"/>
    <property type="project" value="EnsemblFungi"/>
</dbReference>
<evidence type="ECO:0000256" key="11">
    <source>
        <dbReference type="SAM" id="MobiDB-lite"/>
    </source>
</evidence>
<dbReference type="RefSeq" id="XP_001383920.2">
    <property type="nucleotide sequence ID" value="XM_001383883.1"/>
</dbReference>
<keyword evidence="6" id="KW-0418">Kinase</keyword>
<feature type="compositionally biased region" description="Low complexity" evidence="11">
    <location>
        <begin position="1329"/>
        <end position="1349"/>
    </location>
</feature>
<evidence type="ECO:0000256" key="2">
    <source>
        <dbReference type="ARBA" id="ARBA00022527"/>
    </source>
</evidence>
<dbReference type="KEGG" id="pic:PICST_88182"/>
<dbReference type="GO" id="GO:1900445">
    <property type="term" value="P:positive regulation of filamentous growth of a population of unicellular organisms in response to biotic stimulus"/>
    <property type="evidence" value="ECO:0007669"/>
    <property type="project" value="UniProtKB-ARBA"/>
</dbReference>
<dbReference type="InterPro" id="IPR011006">
    <property type="entry name" value="CheY-like_superfamily"/>
</dbReference>
<dbReference type="InParanoid" id="A3LSE9"/>
<dbReference type="FunCoup" id="A3LSE9">
    <property type="interactions" value="237"/>
</dbReference>
<evidence type="ECO:0000256" key="9">
    <source>
        <dbReference type="ARBA" id="ARBA00048679"/>
    </source>
</evidence>
<feature type="region of interest" description="Disordered" evidence="11">
    <location>
        <begin position="613"/>
        <end position="655"/>
    </location>
</feature>
<dbReference type="SUPFAM" id="SSF52172">
    <property type="entry name" value="CheY-like"/>
    <property type="match status" value="1"/>
</dbReference>
<dbReference type="GO" id="GO:0006995">
    <property type="term" value="P:cellular response to nitrogen starvation"/>
    <property type="evidence" value="ECO:0007669"/>
    <property type="project" value="EnsemblFungi"/>
</dbReference>
<feature type="domain" description="Protein kinase" evidence="12">
    <location>
        <begin position="781"/>
        <end position="1217"/>
    </location>
</feature>
<evidence type="ECO:0000259" key="13">
    <source>
        <dbReference type="PROSITE" id="PS50110"/>
    </source>
</evidence>
<feature type="region of interest" description="Disordered" evidence="11">
    <location>
        <begin position="1254"/>
        <end position="1288"/>
    </location>
</feature>
<dbReference type="PROSITE" id="PS51285">
    <property type="entry name" value="AGC_KINASE_CTER"/>
    <property type="match status" value="1"/>
</dbReference>
<reference evidence="15 16" key="1">
    <citation type="journal article" date="2007" name="Nat. Biotechnol.">
        <title>Genome sequence of the lignocellulose-bioconverting and xylose-fermenting yeast Pichia stipitis.</title>
        <authorList>
            <person name="Jeffries T.W."/>
            <person name="Grigoriev I.V."/>
            <person name="Grimwood J."/>
            <person name="Laplaza J.M."/>
            <person name="Aerts A."/>
            <person name="Salamov A."/>
            <person name="Schmutz J."/>
            <person name="Lindquist E."/>
            <person name="Dehal P."/>
            <person name="Shapiro H."/>
            <person name="Jin Y.S."/>
            <person name="Passoth V."/>
            <person name="Richardson P.M."/>
        </authorList>
    </citation>
    <scope>NUCLEOTIDE SEQUENCE [LARGE SCALE GENOMIC DNA]</scope>
    <source>
        <strain evidence="16">ATCC 58785 / CBS 6054 / NBRC 10063 / NRRL Y-11545</strain>
    </source>
</reference>
<dbReference type="InterPro" id="IPR000719">
    <property type="entry name" value="Prot_kinase_dom"/>
</dbReference>
<protein>
    <recommendedName>
        <fullName evidence="1">non-specific serine/threonine protein kinase</fullName>
        <ecNumber evidence="1">2.7.11.1</ecNumber>
    </recommendedName>
</protein>
<evidence type="ECO:0000256" key="6">
    <source>
        <dbReference type="ARBA" id="ARBA00022777"/>
    </source>
</evidence>
<dbReference type="GO" id="GO:1901992">
    <property type="term" value="P:positive regulation of mitotic cell cycle phase transition"/>
    <property type="evidence" value="ECO:0007669"/>
    <property type="project" value="EnsemblFungi"/>
</dbReference>
<feature type="compositionally biased region" description="Low complexity" evidence="11">
    <location>
        <begin position="630"/>
        <end position="650"/>
    </location>
</feature>
<evidence type="ECO:0000313" key="16">
    <source>
        <dbReference type="Proteomes" id="UP000002258"/>
    </source>
</evidence>
<evidence type="ECO:0000259" key="14">
    <source>
        <dbReference type="PROSITE" id="PS51285"/>
    </source>
</evidence>
<keyword evidence="3" id="KW-0597">Phosphoprotein</keyword>
<dbReference type="GO" id="GO:0005737">
    <property type="term" value="C:cytoplasm"/>
    <property type="evidence" value="ECO:0007669"/>
    <property type="project" value="EnsemblFungi"/>
</dbReference>
<feature type="region of interest" description="Disordered" evidence="11">
    <location>
        <begin position="667"/>
        <end position="777"/>
    </location>
</feature>
<feature type="compositionally biased region" description="Polar residues" evidence="11">
    <location>
        <begin position="695"/>
        <end position="727"/>
    </location>
</feature>
<dbReference type="OMA" id="HNRRFVG"/>
<dbReference type="Proteomes" id="UP000002258">
    <property type="component" value="Chromosome 3"/>
</dbReference>
<dbReference type="eggNOG" id="KOG0605">
    <property type="taxonomic scope" value="Eukaryota"/>
</dbReference>
<feature type="compositionally biased region" description="Low complexity" evidence="11">
    <location>
        <begin position="744"/>
        <end position="771"/>
    </location>
</feature>
<dbReference type="EC" id="2.7.11.1" evidence="1"/>
<evidence type="ECO:0000256" key="1">
    <source>
        <dbReference type="ARBA" id="ARBA00012513"/>
    </source>
</evidence>
<dbReference type="PANTHER" id="PTHR24356">
    <property type="entry name" value="SERINE/THREONINE-PROTEIN KINASE"/>
    <property type="match status" value="1"/>
</dbReference>
<dbReference type="EMBL" id="CP000497">
    <property type="protein sequence ID" value="ABN65891.2"/>
    <property type="molecule type" value="Genomic_DNA"/>
</dbReference>
<feature type="compositionally biased region" description="Polar residues" evidence="11">
    <location>
        <begin position="734"/>
        <end position="743"/>
    </location>
</feature>
<dbReference type="GO" id="GO:1903452">
    <property type="term" value="P:positive regulation of G1 to G0 transition"/>
    <property type="evidence" value="ECO:0007669"/>
    <property type="project" value="EnsemblFungi"/>
</dbReference>
<dbReference type="Gene3D" id="1.10.510.10">
    <property type="entry name" value="Transferase(Phosphotransferase) domain 1"/>
    <property type="match status" value="2"/>
</dbReference>
<feature type="region of interest" description="Disordered" evidence="11">
    <location>
        <begin position="957"/>
        <end position="976"/>
    </location>
</feature>
<dbReference type="GO" id="GO:0000160">
    <property type="term" value="P:phosphorelay signal transduction system"/>
    <property type="evidence" value="ECO:0007669"/>
    <property type="project" value="InterPro"/>
</dbReference>
<feature type="compositionally biased region" description="Polar residues" evidence="11">
    <location>
        <begin position="38"/>
        <end position="56"/>
    </location>
</feature>
<feature type="compositionally biased region" description="Polar residues" evidence="11">
    <location>
        <begin position="1369"/>
        <end position="1384"/>
    </location>
</feature>
<proteinExistence type="predicted"/>
<dbReference type="PANTHER" id="PTHR24356:SF1">
    <property type="entry name" value="SERINE_THREONINE-PROTEIN KINASE GREATWALL"/>
    <property type="match status" value="1"/>
</dbReference>
<comment type="catalytic activity">
    <reaction evidence="8">
        <text>L-threonyl-[protein] + ATP = O-phospho-L-threonyl-[protein] + ADP + H(+)</text>
        <dbReference type="Rhea" id="RHEA:46608"/>
        <dbReference type="Rhea" id="RHEA-COMP:11060"/>
        <dbReference type="Rhea" id="RHEA-COMP:11605"/>
        <dbReference type="ChEBI" id="CHEBI:15378"/>
        <dbReference type="ChEBI" id="CHEBI:30013"/>
        <dbReference type="ChEBI" id="CHEBI:30616"/>
        <dbReference type="ChEBI" id="CHEBI:61977"/>
        <dbReference type="ChEBI" id="CHEBI:456216"/>
        <dbReference type="EC" id="2.7.11.1"/>
    </reaction>
</comment>
<dbReference type="Pfam" id="PF00069">
    <property type="entry name" value="Pkinase"/>
    <property type="match status" value="2"/>
</dbReference>
<feature type="region of interest" description="Disordered" evidence="11">
    <location>
        <begin position="1325"/>
        <end position="1403"/>
    </location>
</feature>
<dbReference type="GO" id="GO:0010508">
    <property type="term" value="P:positive regulation of autophagy"/>
    <property type="evidence" value="ECO:0007669"/>
    <property type="project" value="EnsemblFungi"/>
</dbReference>
<comment type="catalytic activity">
    <reaction evidence="9">
        <text>L-seryl-[protein] + ATP = O-phospho-L-seryl-[protein] + ADP + H(+)</text>
        <dbReference type="Rhea" id="RHEA:17989"/>
        <dbReference type="Rhea" id="RHEA-COMP:9863"/>
        <dbReference type="Rhea" id="RHEA-COMP:11604"/>
        <dbReference type="ChEBI" id="CHEBI:15378"/>
        <dbReference type="ChEBI" id="CHEBI:29999"/>
        <dbReference type="ChEBI" id="CHEBI:30616"/>
        <dbReference type="ChEBI" id="CHEBI:83421"/>
        <dbReference type="ChEBI" id="CHEBI:456216"/>
        <dbReference type="EC" id="2.7.11.1"/>
    </reaction>
</comment>
<keyword evidence="2" id="KW-0723">Serine/threonine-protein kinase</keyword>
<feature type="compositionally biased region" description="Basic and acidic residues" evidence="11">
    <location>
        <begin position="615"/>
        <end position="629"/>
    </location>
</feature>
<sequence>MDSDASEENGLFHQPLFQLSMHNLRDIERSVSPCEITRSNNSSILRSNERQPSPLSKSPDPIGDYPSLVNTIEEQIDLRLASSNNPTIVMELDLDGKVRYLSKNWEFIIGTTIKKIVDNPISKIIIGNSPEDLSVFNNAIDKMIVDDCSYKVKFLTATNTTVSQHADDGGSNLTPHNSMEDVKDVLIPTTDYVPKEEHGDADDASIVDDDTSSTISSKLSNNGDVIELEAQGILIHDAKTRMPTHSMWTIKPFAHLDVELTIPENLINLLGFGSEIFEGYLVNLKELGIIDEDNVPQPKTILCRICERQIPAWFIEKHSDLCVVEHRADEDLQQCHDAISDQRELIIRISESLAQQQLQPLVSPTSSALSSSTSLISNHSTSSSASSSSEESSHSLILEYKGMLLPSVSTGESSPRLANQVLNKNFHARNPMIHTKKFPFGILQRLVELCDEALLINPPTSNESEELQFSPTSEKALNSVMSANYLETSDPAIRSIIEDTQRLISEKVETLSRLISILQYSEKIKKEVDEAVLKTVSQAVFKIKEQTVPQEFNNSISSDKDIDVADQTLSEPILLSPESGVLHSPQPARTTSPSARLFQDAFVEGQFKSITPKDILLRDRPPPVLEHRSSTMTTSSINSSTSSLSIPNPTNGANTSRELLESINNLDLSKKSSENNSSFSSPRRHLSPAPYVEKQNLSSYQRNPNPRFDSTTPSSSPSVNAENTNDSITEKRSNSGGNSFSLQISTSTKGSISSGTKPPLSPLLVSTTPQSKSTGGGIRDYEIIKPISKGAFGSVFLAKRRLTGDYVAIKCLKKRDMIAKNQVLNVRSERAVMMKQSDSAYVAQLYSTFQSKDYLYLVMEYLVGGDCGTLIKTLGTVDVEWSRRYIAEIIVGVNDLHQRGIIHRDLKPDNILIDSEGHLKLTDFGLSRIGVVGRQHRSHRKSSSSETGIEFFRRSITQQSHKDQPHNQSPLANVSGLGLGGDSPLLEFHHKRTSSVTPFSLSPTVEHGKSSVGSLNSPTLTFLENFASNQTPTAAPHRGSSIFKPTGRSGSNSSGIESPILNPILPRTSSESSFAIVDDDFQVSPSSNNGTSITSYALFDPKNEKDTELKKFVGTPDYLAPETIEGLGQGESSDWWSLGCILFEFLYGYTPFHAESPDKVFKNILEGAIDWPTLSEEEDYKFCPPDAKDLIKRLLTLDPTVRLGVNGADEIKQHPFFSVINWDTLFEEKPAFVPVLDDPESTEYFDARGAHLSQFPHEDESDDDKASSVTGQLSIPSMPGSGTRERRGSKLADLTEFGSFQYRNLNVLEKQNKDVINRFKKEHLEHRNSFSSSSSDSIPTGRSRGFSFTGSGGSPFKRPVSPIAAAGGRSSSPSKYTEPTSASPHSMKHERLGSGISNYSSGDEIDTTRASVFPKQVLREFSSSSSDTEDNKSSALLRIRKRRESSRLPSNSVDNGDSLIAKKDVDVLYCEPISVVRHSVTKLLEKAGCIVVSITDGDELIRRATSQVKFDLIFTALRLPKVEAIDAIKLIKYTTGINSSTPVIAVTGFPDEANDSKVFSYVIEKPVELVHIQKCIQKFSNDEAIESDSEK</sequence>
<dbReference type="SMART" id="SM00220">
    <property type="entry name" value="S_TKc"/>
    <property type="match status" value="1"/>
</dbReference>
<keyword evidence="16" id="KW-1185">Reference proteome</keyword>
<feature type="domain" description="AGC-kinase C-terminal" evidence="14">
    <location>
        <begin position="1218"/>
        <end position="1312"/>
    </location>
</feature>
<dbReference type="FunFam" id="1.10.510.10:FF:000340">
    <property type="entry name" value="Serine threonine protein kinase"/>
    <property type="match status" value="1"/>
</dbReference>
<feature type="domain" description="Response regulatory" evidence="13">
    <location>
        <begin position="1466"/>
        <end position="1580"/>
    </location>
</feature>
<evidence type="ECO:0000256" key="7">
    <source>
        <dbReference type="ARBA" id="ARBA00022840"/>
    </source>
</evidence>